<feature type="compositionally biased region" description="Basic and acidic residues" evidence="6">
    <location>
        <begin position="102"/>
        <end position="112"/>
    </location>
</feature>
<comment type="subcellular location">
    <subcellularLocation>
        <location evidence="1">Nucleus</location>
    </subcellularLocation>
</comment>
<evidence type="ECO:0000259" key="7">
    <source>
        <dbReference type="PROSITE" id="PS51294"/>
    </source>
</evidence>
<dbReference type="Gramene" id="KCW55245">
    <property type="protein sequence ID" value="KCW55245"/>
    <property type="gene ID" value="EUGRSUZ_I01178"/>
</dbReference>
<dbReference type="NCBIfam" id="TIGR01557">
    <property type="entry name" value="myb_SHAQKYF"/>
    <property type="match status" value="1"/>
</dbReference>
<feature type="domain" description="HTH myb-type" evidence="7">
    <location>
        <begin position="241"/>
        <end position="301"/>
    </location>
</feature>
<dbReference type="InterPro" id="IPR006447">
    <property type="entry name" value="Myb_dom_plants"/>
</dbReference>
<dbReference type="PANTHER" id="PTHR31003:SF3">
    <property type="entry name" value="HOMEODOMAIN-LIKE SUPERFAMILY PROTEIN-RELATED"/>
    <property type="match status" value="1"/>
</dbReference>
<evidence type="ECO:0000256" key="6">
    <source>
        <dbReference type="SAM" id="MobiDB-lite"/>
    </source>
</evidence>
<keyword evidence="4" id="KW-0804">Transcription</keyword>
<dbReference type="PROSITE" id="PS51294">
    <property type="entry name" value="HTH_MYB"/>
    <property type="match status" value="1"/>
</dbReference>
<dbReference type="InterPro" id="IPR009057">
    <property type="entry name" value="Homeodomain-like_sf"/>
</dbReference>
<dbReference type="FunCoup" id="A0A059APA1">
    <property type="interactions" value="54"/>
</dbReference>
<feature type="compositionally biased region" description="Polar residues" evidence="6">
    <location>
        <begin position="230"/>
        <end position="241"/>
    </location>
</feature>
<evidence type="ECO:0000256" key="3">
    <source>
        <dbReference type="ARBA" id="ARBA00023125"/>
    </source>
</evidence>
<dbReference type="InParanoid" id="A0A059APA1"/>
<dbReference type="GO" id="GO:0005634">
    <property type="term" value="C:nucleus"/>
    <property type="evidence" value="ECO:0007669"/>
    <property type="project" value="UniProtKB-SubCell"/>
</dbReference>
<dbReference type="AlphaFoldDB" id="A0A059APA1"/>
<keyword evidence="2" id="KW-0805">Transcription regulation</keyword>
<feature type="compositionally biased region" description="Polar residues" evidence="6">
    <location>
        <begin position="334"/>
        <end position="344"/>
    </location>
</feature>
<name>A0A059APA1_EUCGR</name>
<sequence>MCSASDSSPPPPFVPRTIRHFLTEIADVGDGSSRLDDFVERLEGELDKIDAFKRELPLCMLLLSEAIEALKNGSMRPSAPSARPVLEQFIPLENDAGGSEGVGEKPKDERRCTTSSPKLVDTAENSSSSSSFDLNENPKAELQTEIVEEQKLAACEGQSQFRTCESRNADARQSHPLFPSAMASGELAEIPLHGFLSLGVGIKNPSEESSSSTGTVSGRSRTISSVDCNAPSSSRGGNQQTAKKRRRSWSPELHQRFLDALQQLGGPQVATPKQIRELMQVDGLTNDEVKSHLQKYRLHNQRHPIKAFRSQKSGIQTVLQMATDISGDSLKMTGPQSPSPQSSFHIVGNPGLTSHTASDSMEEDREPRDP</sequence>
<dbReference type="SUPFAM" id="SSF46689">
    <property type="entry name" value="Homeodomain-like"/>
    <property type="match status" value="1"/>
</dbReference>
<dbReference type="Gene3D" id="1.10.10.60">
    <property type="entry name" value="Homeodomain-like"/>
    <property type="match status" value="1"/>
</dbReference>
<dbReference type="EMBL" id="KK198761">
    <property type="protein sequence ID" value="KCW55245.1"/>
    <property type="molecule type" value="Genomic_DNA"/>
</dbReference>
<dbReference type="GO" id="GO:0003700">
    <property type="term" value="F:DNA-binding transcription factor activity"/>
    <property type="evidence" value="ECO:0007669"/>
    <property type="project" value="InterPro"/>
</dbReference>
<dbReference type="FunFam" id="1.10.10.60:FF:000002">
    <property type="entry name" value="Myb family transcription factor"/>
    <property type="match status" value="1"/>
</dbReference>
<dbReference type="InterPro" id="IPR017930">
    <property type="entry name" value="Myb_dom"/>
</dbReference>
<feature type="region of interest" description="Disordered" evidence="6">
    <location>
        <begin position="91"/>
        <end position="139"/>
    </location>
</feature>
<gene>
    <name evidence="8" type="ORF">EUGRSUZ_I01178</name>
</gene>
<dbReference type="KEGG" id="egr:104418763"/>
<dbReference type="InterPro" id="IPR058673">
    <property type="entry name" value="HHO5-like_N"/>
</dbReference>
<protein>
    <recommendedName>
        <fullName evidence="7">HTH myb-type domain-containing protein</fullName>
    </recommendedName>
</protein>
<evidence type="ECO:0000256" key="1">
    <source>
        <dbReference type="ARBA" id="ARBA00004123"/>
    </source>
</evidence>
<feature type="region of interest" description="Disordered" evidence="6">
    <location>
        <begin position="327"/>
        <end position="370"/>
    </location>
</feature>
<keyword evidence="5" id="KW-0539">Nucleus</keyword>
<dbReference type="InterPro" id="IPR044787">
    <property type="entry name" value="HHO5-like"/>
</dbReference>
<dbReference type="eggNOG" id="ENOG502QWQD">
    <property type="taxonomic scope" value="Eukaryota"/>
</dbReference>
<evidence type="ECO:0000256" key="2">
    <source>
        <dbReference type="ARBA" id="ARBA00023015"/>
    </source>
</evidence>
<organism evidence="8">
    <name type="scientific">Eucalyptus grandis</name>
    <name type="common">Flooded gum</name>
    <dbReference type="NCBI Taxonomy" id="71139"/>
    <lineage>
        <taxon>Eukaryota</taxon>
        <taxon>Viridiplantae</taxon>
        <taxon>Streptophyta</taxon>
        <taxon>Embryophyta</taxon>
        <taxon>Tracheophyta</taxon>
        <taxon>Spermatophyta</taxon>
        <taxon>Magnoliopsida</taxon>
        <taxon>eudicotyledons</taxon>
        <taxon>Gunneridae</taxon>
        <taxon>Pentapetalae</taxon>
        <taxon>rosids</taxon>
        <taxon>malvids</taxon>
        <taxon>Myrtales</taxon>
        <taxon>Myrtaceae</taxon>
        <taxon>Myrtoideae</taxon>
        <taxon>Eucalypteae</taxon>
        <taxon>Eucalyptus</taxon>
    </lineage>
</organism>
<reference evidence="8" key="1">
    <citation type="submission" date="2013-07" db="EMBL/GenBank/DDBJ databases">
        <title>The genome of Eucalyptus grandis.</title>
        <authorList>
            <person name="Schmutz J."/>
            <person name="Hayes R."/>
            <person name="Myburg A."/>
            <person name="Tuskan G."/>
            <person name="Grattapaglia D."/>
            <person name="Rokhsar D.S."/>
        </authorList>
    </citation>
    <scope>NUCLEOTIDE SEQUENCE</scope>
    <source>
        <tissue evidence="8">Leaf extractions</tissue>
    </source>
</reference>
<dbReference type="OrthoDB" id="1908613at2759"/>
<dbReference type="GO" id="GO:0003677">
    <property type="term" value="F:DNA binding"/>
    <property type="evidence" value="ECO:0007669"/>
    <property type="project" value="UniProtKB-KW"/>
</dbReference>
<feature type="region of interest" description="Disordered" evidence="6">
    <location>
        <begin position="205"/>
        <end position="250"/>
    </location>
</feature>
<feature type="compositionally biased region" description="Low complexity" evidence="6">
    <location>
        <begin position="207"/>
        <end position="226"/>
    </location>
</feature>
<dbReference type="PANTHER" id="PTHR31003">
    <property type="entry name" value="MYB FAMILY TRANSCRIPTION FACTOR"/>
    <property type="match status" value="1"/>
</dbReference>
<evidence type="ECO:0000256" key="4">
    <source>
        <dbReference type="ARBA" id="ARBA00023163"/>
    </source>
</evidence>
<dbReference type="Pfam" id="PF00249">
    <property type="entry name" value="Myb_DNA-binding"/>
    <property type="match status" value="1"/>
</dbReference>
<dbReference type="InterPro" id="IPR001005">
    <property type="entry name" value="SANT/Myb"/>
</dbReference>
<accession>A0A059APA1</accession>
<keyword evidence="3" id="KW-0238">DNA-binding</keyword>
<evidence type="ECO:0000256" key="5">
    <source>
        <dbReference type="ARBA" id="ARBA00023242"/>
    </source>
</evidence>
<proteinExistence type="predicted"/>
<evidence type="ECO:0000313" key="8">
    <source>
        <dbReference type="EMBL" id="KCW55245.1"/>
    </source>
</evidence>
<dbReference type="Pfam" id="PF26575">
    <property type="entry name" value="HHO5_N"/>
    <property type="match status" value="1"/>
</dbReference>